<sequence>MPAVPAAVSVQAAQAAVEAALADSVAGWNAGDMDRFLGVYSADPQTSYVGGKDMIRGKAALARSYEQGYDFSNDAARGTLSIETVDFRRLGPDHALLIGRYTVDLAEGEDATGLTSLVFEREPGGWKIIADHSS</sequence>
<reference evidence="2 3" key="1">
    <citation type="submission" date="2019-12" db="EMBL/GenBank/DDBJ databases">
        <title>Genomic-based taxomic classification of the family Erythrobacteraceae.</title>
        <authorList>
            <person name="Xu L."/>
        </authorList>
    </citation>
    <scope>NUCLEOTIDE SEQUENCE [LARGE SCALE GENOMIC DNA]</scope>
    <source>
        <strain evidence="2 3">MCCC 1A09965</strain>
    </source>
</reference>
<dbReference type="AlphaFoldDB" id="A0A844YHY6"/>
<proteinExistence type="predicted"/>
<dbReference type="InterPro" id="IPR011944">
    <property type="entry name" value="Steroid_delta5-4_isomerase"/>
</dbReference>
<organism evidence="2 3">
    <name type="scientific">Qipengyuania oceanensis</name>
    <dbReference type="NCBI Taxonomy" id="1463597"/>
    <lineage>
        <taxon>Bacteria</taxon>
        <taxon>Pseudomonadati</taxon>
        <taxon>Pseudomonadota</taxon>
        <taxon>Alphaproteobacteria</taxon>
        <taxon>Sphingomonadales</taxon>
        <taxon>Erythrobacteraceae</taxon>
        <taxon>Qipengyuania</taxon>
    </lineage>
</organism>
<keyword evidence="3" id="KW-1185">Reference proteome</keyword>
<dbReference type="Gene3D" id="3.10.450.50">
    <property type="match status" value="1"/>
</dbReference>
<dbReference type="Pfam" id="PF14534">
    <property type="entry name" value="DUF4440"/>
    <property type="match status" value="1"/>
</dbReference>
<feature type="domain" description="DUF4440" evidence="1">
    <location>
        <begin position="19"/>
        <end position="128"/>
    </location>
</feature>
<evidence type="ECO:0000259" key="1">
    <source>
        <dbReference type="Pfam" id="PF14534"/>
    </source>
</evidence>
<gene>
    <name evidence="2" type="ORF">GRI48_06450</name>
</gene>
<dbReference type="InterPro" id="IPR032710">
    <property type="entry name" value="NTF2-like_dom_sf"/>
</dbReference>
<name>A0A844YHY6_9SPHN</name>
<evidence type="ECO:0000313" key="3">
    <source>
        <dbReference type="Proteomes" id="UP000445582"/>
    </source>
</evidence>
<evidence type="ECO:0000313" key="2">
    <source>
        <dbReference type="EMBL" id="MXO62648.1"/>
    </source>
</evidence>
<protein>
    <submittedName>
        <fullName evidence="2">SgcJ/EcaC family oxidoreductase</fullName>
    </submittedName>
</protein>
<dbReference type="EMBL" id="WTYN01000001">
    <property type="protein sequence ID" value="MXO62648.1"/>
    <property type="molecule type" value="Genomic_DNA"/>
</dbReference>
<dbReference type="OrthoDB" id="120856at2"/>
<dbReference type="NCBIfam" id="TIGR02246">
    <property type="entry name" value="SgcJ/EcaC family oxidoreductase"/>
    <property type="match status" value="1"/>
</dbReference>
<accession>A0A844YHY6</accession>
<comment type="caution">
    <text evidence="2">The sequence shown here is derived from an EMBL/GenBank/DDBJ whole genome shotgun (WGS) entry which is preliminary data.</text>
</comment>
<dbReference type="InterPro" id="IPR027843">
    <property type="entry name" value="DUF4440"/>
</dbReference>
<dbReference type="SUPFAM" id="SSF54427">
    <property type="entry name" value="NTF2-like"/>
    <property type="match status" value="1"/>
</dbReference>
<dbReference type="Proteomes" id="UP000445582">
    <property type="component" value="Unassembled WGS sequence"/>
</dbReference>